<dbReference type="GO" id="GO:0008982">
    <property type="term" value="F:protein-N(PI)-phosphohistidine-sugar phosphotransferase activity"/>
    <property type="evidence" value="ECO:0007669"/>
    <property type="project" value="InterPro"/>
</dbReference>
<dbReference type="GO" id="GO:0016301">
    <property type="term" value="F:kinase activity"/>
    <property type="evidence" value="ECO:0007669"/>
    <property type="project" value="UniProtKB-KW"/>
</dbReference>
<keyword evidence="5" id="KW-0808">Transferase</keyword>
<feature type="transmembrane region" description="Helical" evidence="12">
    <location>
        <begin position="244"/>
        <end position="264"/>
    </location>
</feature>
<keyword evidence="10 12" id="KW-0472">Membrane</keyword>
<feature type="transmembrane region" description="Helical" evidence="12">
    <location>
        <begin position="390"/>
        <end position="408"/>
    </location>
</feature>
<dbReference type="Pfam" id="PF00367">
    <property type="entry name" value="PTS_EIIB"/>
    <property type="match status" value="1"/>
</dbReference>
<keyword evidence="2" id="KW-0813">Transport</keyword>
<keyword evidence="7 12" id="KW-0812">Transmembrane</keyword>
<feature type="transmembrane region" description="Helical" evidence="12">
    <location>
        <begin position="202"/>
        <end position="224"/>
    </location>
</feature>
<evidence type="ECO:0000313" key="15">
    <source>
        <dbReference type="EMBL" id="RXW33382.1"/>
    </source>
</evidence>
<name>A0A4Q2EKT9_9ACTN</name>
<dbReference type="PROSITE" id="PS01035">
    <property type="entry name" value="PTS_EIIB_TYPE_1_CYS"/>
    <property type="match status" value="1"/>
</dbReference>
<dbReference type="InterPro" id="IPR001996">
    <property type="entry name" value="PTS_IIB_1"/>
</dbReference>
<evidence type="ECO:0000256" key="12">
    <source>
        <dbReference type="SAM" id="Phobius"/>
    </source>
</evidence>
<evidence type="ECO:0000259" key="14">
    <source>
        <dbReference type="PROSITE" id="PS51103"/>
    </source>
</evidence>
<feature type="transmembrane region" description="Helical" evidence="12">
    <location>
        <begin position="276"/>
        <end position="300"/>
    </location>
</feature>
<feature type="transmembrane region" description="Helical" evidence="12">
    <location>
        <begin position="414"/>
        <end position="434"/>
    </location>
</feature>
<dbReference type="FunFam" id="3.30.1360.60:FF:000001">
    <property type="entry name" value="PTS system glucose-specific IIBC component PtsG"/>
    <property type="match status" value="1"/>
</dbReference>
<comment type="subcellular location">
    <subcellularLocation>
        <location evidence="1">Cell membrane</location>
        <topology evidence="1">Multi-pass membrane protein</topology>
    </subcellularLocation>
</comment>
<evidence type="ECO:0000256" key="7">
    <source>
        <dbReference type="ARBA" id="ARBA00022692"/>
    </source>
</evidence>
<proteinExistence type="predicted"/>
<organism evidence="15 16">
    <name type="scientific">Propioniciclava flava</name>
    <dbReference type="NCBI Taxonomy" id="2072026"/>
    <lineage>
        <taxon>Bacteria</taxon>
        <taxon>Bacillati</taxon>
        <taxon>Actinomycetota</taxon>
        <taxon>Actinomycetes</taxon>
        <taxon>Propionibacteriales</taxon>
        <taxon>Propionibacteriaceae</taxon>
        <taxon>Propioniciclava</taxon>
    </lineage>
</organism>
<evidence type="ECO:0000256" key="3">
    <source>
        <dbReference type="ARBA" id="ARBA00022475"/>
    </source>
</evidence>
<protein>
    <submittedName>
        <fullName evidence="15">PTS tagatose transporter subunit IIABC</fullName>
    </submittedName>
</protein>
<reference evidence="15 16" key="1">
    <citation type="submission" date="2018-01" db="EMBL/GenBank/DDBJ databases">
        <title>Lactibacter flavus gen. nov., sp. nov., a novel bacterium of the family Propionibacteriaceae isolated from raw milk and dairy products.</title>
        <authorList>
            <person name="Wenning M."/>
            <person name="Breitenwieser F."/>
            <person name="Huptas C."/>
            <person name="von Neubeck M."/>
            <person name="Busse H.-J."/>
            <person name="Scherer S."/>
        </authorList>
    </citation>
    <scope>NUCLEOTIDE SEQUENCE [LARGE SCALE GENOMIC DNA]</scope>
    <source>
        <strain evidence="15 16">VG341</strain>
    </source>
</reference>
<feature type="transmembrane region" description="Helical" evidence="12">
    <location>
        <begin position="320"/>
        <end position="340"/>
    </location>
</feature>
<keyword evidence="16" id="KW-1185">Reference proteome</keyword>
<dbReference type="Proteomes" id="UP000290624">
    <property type="component" value="Unassembled WGS sequence"/>
</dbReference>
<evidence type="ECO:0000256" key="5">
    <source>
        <dbReference type="ARBA" id="ARBA00022679"/>
    </source>
</evidence>
<keyword evidence="4" id="KW-0762">Sugar transport</keyword>
<evidence type="ECO:0000256" key="10">
    <source>
        <dbReference type="ARBA" id="ARBA00023136"/>
    </source>
</evidence>
<dbReference type="PANTHER" id="PTHR30175">
    <property type="entry name" value="PHOSPHOTRANSFERASE SYSTEM TRANSPORT PROTEIN"/>
    <property type="match status" value="1"/>
</dbReference>
<feature type="transmembrane region" description="Helical" evidence="12">
    <location>
        <begin position="464"/>
        <end position="485"/>
    </location>
</feature>
<dbReference type="AlphaFoldDB" id="A0A4Q2EKT9"/>
<dbReference type="SUPFAM" id="SSF55604">
    <property type="entry name" value="Glucose permease domain IIB"/>
    <property type="match status" value="1"/>
</dbReference>
<evidence type="ECO:0000256" key="11">
    <source>
        <dbReference type="PROSITE-ProRule" id="PRU00421"/>
    </source>
</evidence>
<feature type="transmembrane region" description="Helical" evidence="12">
    <location>
        <begin position="441"/>
        <end position="458"/>
    </location>
</feature>
<evidence type="ECO:0000256" key="4">
    <source>
        <dbReference type="ARBA" id="ARBA00022597"/>
    </source>
</evidence>
<keyword evidence="3" id="KW-1003">Cell membrane</keyword>
<comment type="caution">
    <text evidence="15">The sequence shown here is derived from an EMBL/GenBank/DDBJ whole genome shotgun (WGS) entry which is preliminary data.</text>
</comment>
<dbReference type="InterPro" id="IPR036878">
    <property type="entry name" value="Glu_permease_IIB"/>
</dbReference>
<evidence type="ECO:0000256" key="1">
    <source>
        <dbReference type="ARBA" id="ARBA00004651"/>
    </source>
</evidence>
<dbReference type="GO" id="GO:0005886">
    <property type="term" value="C:plasma membrane"/>
    <property type="evidence" value="ECO:0007669"/>
    <property type="project" value="UniProtKB-SubCell"/>
</dbReference>
<evidence type="ECO:0000256" key="9">
    <source>
        <dbReference type="ARBA" id="ARBA00022989"/>
    </source>
</evidence>
<dbReference type="PANTHER" id="PTHR30175:SF3">
    <property type="entry name" value="PTS SYSTEM N-ACETYLMURAMIC ACID-SPECIFIC EIIBC COMPONENT"/>
    <property type="match status" value="1"/>
</dbReference>
<dbReference type="InterPro" id="IPR018113">
    <property type="entry name" value="PTrfase_EIIB_Cys"/>
</dbReference>
<evidence type="ECO:0000259" key="13">
    <source>
        <dbReference type="PROSITE" id="PS51098"/>
    </source>
</evidence>
<dbReference type="GO" id="GO:0009401">
    <property type="term" value="P:phosphoenolpyruvate-dependent sugar phosphotransferase system"/>
    <property type="evidence" value="ECO:0007669"/>
    <property type="project" value="UniProtKB-KW"/>
</dbReference>
<dbReference type="EMBL" id="PPCV01000001">
    <property type="protein sequence ID" value="RXW33382.1"/>
    <property type="molecule type" value="Genomic_DNA"/>
</dbReference>
<feature type="active site" description="Phosphocysteine intermediate; for EIIB activity" evidence="11">
    <location>
        <position position="26"/>
    </location>
</feature>
<keyword evidence="9 12" id="KW-1133">Transmembrane helix</keyword>
<sequence length="495" mass="51867">MDYNALSRDILSAAGGNDNIASFTHCMTRLRLNVADPDAVDVDRIKQLDGVLGVVPGQQVQIVVGPGHADRLDQAFAAVSSASHVSFDDEDEDEEDAVASLLGGGDRVRDVASETRAKVKARQNTGVHAVFRHIGNIFIPVIPGFVAGGIIASIANFWKLADPTIVKNPWFLAFAALGAIVTGALNFIVGHNTAKEFGGTPVLGFIAGGVPYMTALAGIAAVKGADGSITTPAQPLVLPLFGQLSPGLGGVIGVMVTAWVFTLIEKQLRKVIPASLELFIIPALTVMLGAVAAVIIIMPLSALLMQGLTWLLVDFGLKQGGVIGGFLMSSLFLPMVMLGVHQGLTPLHAQLIADHGFTELLPILAMAGGGQDGMAIAVWLKTKSKKLRTIIKSALPLGLLGIGEPLIYGVSLPLIYPFITACLGAGFGGAFIAWGMQQGGSFGAQTLGLSGLFMTGVITPGHWFWYLGGLGIAILMGFVLTYFFGFKEKMVERLG</sequence>
<dbReference type="InterPro" id="IPR013013">
    <property type="entry name" value="PTS_EIIC_1"/>
</dbReference>
<evidence type="ECO:0000313" key="16">
    <source>
        <dbReference type="Proteomes" id="UP000290624"/>
    </source>
</evidence>
<feature type="transmembrane region" description="Helical" evidence="12">
    <location>
        <begin position="137"/>
        <end position="158"/>
    </location>
</feature>
<evidence type="ECO:0000256" key="2">
    <source>
        <dbReference type="ARBA" id="ARBA00022448"/>
    </source>
</evidence>
<feature type="domain" description="PTS EIIC type-1" evidence="14">
    <location>
        <begin position="132"/>
        <end position="495"/>
    </location>
</feature>
<dbReference type="Gene3D" id="3.30.1360.60">
    <property type="entry name" value="Glucose permease domain IIB"/>
    <property type="match status" value="1"/>
</dbReference>
<evidence type="ECO:0000256" key="6">
    <source>
        <dbReference type="ARBA" id="ARBA00022683"/>
    </source>
</evidence>
<dbReference type="Pfam" id="PF02378">
    <property type="entry name" value="PTS_EIIC"/>
    <property type="match status" value="1"/>
</dbReference>
<dbReference type="OrthoDB" id="9797715at2"/>
<keyword evidence="6" id="KW-0598">Phosphotransferase system</keyword>
<dbReference type="CDD" id="cd00212">
    <property type="entry name" value="PTS_IIB_glc"/>
    <property type="match status" value="1"/>
</dbReference>
<dbReference type="PROSITE" id="PS51098">
    <property type="entry name" value="PTS_EIIB_TYPE_1"/>
    <property type="match status" value="1"/>
</dbReference>
<dbReference type="InterPro" id="IPR050558">
    <property type="entry name" value="PTS_Sugar-Specific_Components"/>
</dbReference>
<accession>A0A4Q2EKT9</accession>
<dbReference type="PROSITE" id="PS51103">
    <property type="entry name" value="PTS_EIIC_TYPE_1"/>
    <property type="match status" value="1"/>
</dbReference>
<dbReference type="InterPro" id="IPR003352">
    <property type="entry name" value="PTS_EIIC"/>
</dbReference>
<dbReference type="RefSeq" id="WP_129457346.1">
    <property type="nucleotide sequence ID" value="NZ_PPCV01000001.1"/>
</dbReference>
<evidence type="ECO:0000256" key="8">
    <source>
        <dbReference type="ARBA" id="ARBA00022777"/>
    </source>
</evidence>
<feature type="transmembrane region" description="Helical" evidence="12">
    <location>
        <begin position="170"/>
        <end position="190"/>
    </location>
</feature>
<dbReference type="GO" id="GO:0090588">
    <property type="term" value="F:protein-phosphocysteine-N-acetylmuramate phosphotransferase system transporter activity"/>
    <property type="evidence" value="ECO:0007669"/>
    <property type="project" value="TreeGrafter"/>
</dbReference>
<keyword evidence="8" id="KW-0418">Kinase</keyword>
<gene>
    <name evidence="15" type="ORF">C1706_01020</name>
</gene>
<feature type="domain" description="PTS EIIB type-1" evidence="13">
    <location>
        <begin position="4"/>
        <end position="86"/>
    </location>
</feature>